<feature type="transmembrane region" description="Helical" evidence="1">
    <location>
        <begin position="58"/>
        <end position="80"/>
    </location>
</feature>
<keyword evidence="1" id="KW-0472">Membrane</keyword>
<evidence type="ECO:0000256" key="1">
    <source>
        <dbReference type="SAM" id="Phobius"/>
    </source>
</evidence>
<accession>I0IAX3</accession>
<dbReference type="HOGENOM" id="CLU_1509254_0_0_0"/>
<feature type="transmembrane region" description="Helical" evidence="1">
    <location>
        <begin position="19"/>
        <end position="38"/>
    </location>
</feature>
<proteinExistence type="predicted"/>
<evidence type="ECO:0000313" key="2">
    <source>
        <dbReference type="EMBL" id="BAM02411.1"/>
    </source>
</evidence>
<dbReference type="STRING" id="1142394.PSMK_02520"/>
<dbReference type="OrthoDB" id="285957at2"/>
<feature type="transmembrane region" description="Helical" evidence="1">
    <location>
        <begin position="123"/>
        <end position="147"/>
    </location>
</feature>
<dbReference type="AlphaFoldDB" id="I0IAX3"/>
<dbReference type="KEGG" id="phm:PSMK_02520"/>
<gene>
    <name evidence="2" type="ordered locus">PSMK_02520</name>
</gene>
<keyword evidence="3" id="KW-1185">Reference proteome</keyword>
<dbReference type="Proteomes" id="UP000007881">
    <property type="component" value="Chromosome"/>
</dbReference>
<keyword evidence="1" id="KW-0812">Transmembrane</keyword>
<dbReference type="RefSeq" id="WP_014435631.1">
    <property type="nucleotide sequence ID" value="NC_017080.1"/>
</dbReference>
<protein>
    <recommendedName>
        <fullName evidence="4">DUF2752 domain-containing protein</fullName>
    </recommendedName>
</protein>
<organism evidence="2 3">
    <name type="scientific">Phycisphaera mikurensis (strain NBRC 102666 / KCTC 22515 / FYK2301M01)</name>
    <dbReference type="NCBI Taxonomy" id="1142394"/>
    <lineage>
        <taxon>Bacteria</taxon>
        <taxon>Pseudomonadati</taxon>
        <taxon>Planctomycetota</taxon>
        <taxon>Phycisphaerae</taxon>
        <taxon>Phycisphaerales</taxon>
        <taxon>Phycisphaeraceae</taxon>
        <taxon>Phycisphaera</taxon>
    </lineage>
</organism>
<keyword evidence="1" id="KW-1133">Transmembrane helix</keyword>
<name>I0IAX3_PHYMF</name>
<reference evidence="2 3" key="1">
    <citation type="submission" date="2012-02" db="EMBL/GenBank/DDBJ databases">
        <title>Complete genome sequence of Phycisphaera mikurensis NBRC 102666.</title>
        <authorList>
            <person name="Ankai A."/>
            <person name="Hosoyama A."/>
            <person name="Terui Y."/>
            <person name="Sekine M."/>
            <person name="Fukai R."/>
            <person name="Kato Y."/>
            <person name="Nakamura S."/>
            <person name="Yamada-Narita S."/>
            <person name="Kawakoshi A."/>
            <person name="Fukunaga Y."/>
            <person name="Yamazaki S."/>
            <person name="Fujita N."/>
        </authorList>
    </citation>
    <scope>NUCLEOTIDE SEQUENCE [LARGE SCALE GENOMIC DNA]</scope>
    <source>
        <strain evidence="3">NBRC 102666 / KCTC 22515 / FYK2301M01</strain>
    </source>
</reference>
<sequence length="178" mass="17147">MADATPQSARPAGGRWSRLAGLGLAGSALAVLGVAAWLQPEAAGVGTHTGLGLSPCGFLQATGLPCATCGMTTATSLAAHGRLLAAAATQPAGLLFALALGGLVWLGGWLACSGRPAGPVLAGLSRVVFSGRGLLAALVIVGGSWVYKAARMAAADGSSAPWSAALPASPAPEAVPGG</sequence>
<feature type="transmembrane region" description="Helical" evidence="1">
    <location>
        <begin position="92"/>
        <end position="111"/>
    </location>
</feature>
<evidence type="ECO:0000313" key="3">
    <source>
        <dbReference type="Proteomes" id="UP000007881"/>
    </source>
</evidence>
<dbReference type="EMBL" id="AP012338">
    <property type="protein sequence ID" value="BAM02411.1"/>
    <property type="molecule type" value="Genomic_DNA"/>
</dbReference>
<dbReference type="eggNOG" id="ENOG5032YAK">
    <property type="taxonomic scope" value="Bacteria"/>
</dbReference>
<dbReference type="Pfam" id="PF10825">
    <property type="entry name" value="DUF2752"/>
    <property type="match status" value="1"/>
</dbReference>
<dbReference type="InterPro" id="IPR021215">
    <property type="entry name" value="DUF2752"/>
</dbReference>
<evidence type="ECO:0008006" key="4">
    <source>
        <dbReference type="Google" id="ProtNLM"/>
    </source>
</evidence>